<dbReference type="STRING" id="2518989.IMCC3088_1909"/>
<keyword evidence="2" id="KW-1185">Reference proteome</keyword>
<dbReference type="GO" id="GO:0042910">
    <property type="term" value="F:xenobiotic transmembrane transporter activity"/>
    <property type="evidence" value="ECO:0007669"/>
    <property type="project" value="TreeGrafter"/>
</dbReference>
<dbReference type="GO" id="GO:0005886">
    <property type="term" value="C:plasma membrane"/>
    <property type="evidence" value="ECO:0007669"/>
    <property type="project" value="TreeGrafter"/>
</dbReference>
<dbReference type="PRINTS" id="PR00702">
    <property type="entry name" value="ACRIFLAVINRP"/>
</dbReference>
<protein>
    <submittedName>
        <fullName evidence="1">AcrB/AcrD/AcrF family protein</fullName>
    </submittedName>
</protein>
<reference evidence="1 2" key="1">
    <citation type="journal article" date="2011" name="J. Bacteriol.">
        <title>Genome sequence of strain IMCC3088, a proteorhodopsin-containing marine bacterium belonging to the OM60/NOR5 clade.</title>
        <authorList>
            <person name="Jang Y."/>
            <person name="Oh H.M."/>
            <person name="Kang I."/>
            <person name="Lee K."/>
            <person name="Yang S.J."/>
            <person name="Cho J.C."/>
        </authorList>
    </citation>
    <scope>NUCLEOTIDE SEQUENCE [LARGE SCALE GENOMIC DNA]</scope>
    <source>
        <strain evidence="1 2">IMCC3088</strain>
    </source>
</reference>
<comment type="caution">
    <text evidence="1">The sequence shown here is derived from an EMBL/GenBank/DDBJ whole genome shotgun (WGS) entry which is preliminary data.</text>
</comment>
<dbReference type="Proteomes" id="UP000005615">
    <property type="component" value="Unassembled WGS sequence"/>
</dbReference>
<dbReference type="PANTHER" id="PTHR32063">
    <property type="match status" value="1"/>
</dbReference>
<dbReference type="EMBL" id="AEIG01000056">
    <property type="protein sequence ID" value="EGG29336.1"/>
    <property type="molecule type" value="Genomic_DNA"/>
</dbReference>
<organism evidence="1 2">
    <name type="scientific">Aequoribacter fuscus</name>
    <dbReference type="NCBI Taxonomy" id="2518989"/>
    <lineage>
        <taxon>Bacteria</taxon>
        <taxon>Pseudomonadati</taxon>
        <taxon>Pseudomonadota</taxon>
        <taxon>Gammaproteobacteria</taxon>
        <taxon>Cellvibrionales</taxon>
        <taxon>Halieaceae</taxon>
        <taxon>Aequoribacter</taxon>
    </lineage>
</organism>
<dbReference type="Gene3D" id="3.30.70.1440">
    <property type="entry name" value="Multidrug efflux transporter AcrB pore domain"/>
    <property type="match status" value="1"/>
</dbReference>
<proteinExistence type="predicted"/>
<dbReference type="Gene3D" id="3.30.2090.10">
    <property type="entry name" value="Multidrug efflux transporter AcrB TolC docking domain, DN and DC subdomains"/>
    <property type="match status" value="2"/>
</dbReference>
<dbReference type="SUPFAM" id="SSF82866">
    <property type="entry name" value="Multidrug efflux transporter AcrB transmembrane domain"/>
    <property type="match status" value="2"/>
</dbReference>
<dbReference type="Gene3D" id="3.30.70.1430">
    <property type="entry name" value="Multidrug efflux transporter AcrB pore domain"/>
    <property type="match status" value="2"/>
</dbReference>
<evidence type="ECO:0000313" key="1">
    <source>
        <dbReference type="EMBL" id="EGG29336.1"/>
    </source>
</evidence>
<accession>F3L2Y5</accession>
<evidence type="ECO:0000313" key="2">
    <source>
        <dbReference type="Proteomes" id="UP000005615"/>
    </source>
</evidence>
<gene>
    <name evidence="1" type="ORF">IMCC3088_1909</name>
</gene>
<dbReference type="Gene3D" id="3.30.70.1320">
    <property type="entry name" value="Multidrug efflux transporter AcrB pore domain like"/>
    <property type="match status" value="1"/>
</dbReference>
<dbReference type="eggNOG" id="COG0841">
    <property type="taxonomic scope" value="Bacteria"/>
</dbReference>
<dbReference type="SUPFAM" id="SSF82693">
    <property type="entry name" value="Multidrug efflux transporter AcrB pore domain, PN1, PN2, PC1 and PC2 subdomains"/>
    <property type="match status" value="1"/>
</dbReference>
<dbReference type="OrthoDB" id="9757940at2"/>
<dbReference type="RefSeq" id="WP_009576143.1">
    <property type="nucleotide sequence ID" value="NZ_AEIG01000056.1"/>
</dbReference>
<dbReference type="Gene3D" id="1.20.1640.10">
    <property type="entry name" value="Multidrug efflux transporter AcrB transmembrane domain"/>
    <property type="match status" value="2"/>
</dbReference>
<sequence length="1033" mass="111569">MIAQKLYDKSRYLTLIIVVIVAVSVNAFQQLGRQEDPTMMNFVATVTTVFPGATPDRVEALVTRPIEEELKKIPQINEIASISNANISSINIRLSDFLTNEEMEVTWGEIRDALGDASLRFPEGAGNPIFDDDRLIAYTTIVAMSAKDGETIPMGVLSRAAENFADFARNYSGTSLVDIYGEANEEVLVAVDQTQLIVRGLTLGQVIDAVNRADSKRPAGLTQGANNNLLVELQGQFDSAAELGQIVLQTNASGGVTRLSDVATIQKIERTPASGYVLTDGRRGILVGIAMKSGLQVDQWTKKFEQAIWEYQRTLAPELKFEISYDQGKYSEERLASVFGNLVMGVAIVIGVLLLTLGWRAAIVVSIILPLCAFTALTIMQLIGMSLHQMSITGLIVALGLLVDGSIVMTDDVRKRLQEGASRRHAIELSVNRMFIPLLSSTVTTVLTFLPLALLPGPAGSFMGSIATSVIIMLVTSLVLALAITPVLAARLLPDGDSTGFMQQGVTMKWLSDKLASSLDAALAFPKTAITCALVLPVVGILAFPTLTSQFFPGTDRDQIYIQVKLPNGRSIDETLATAKAMDAFVRQHPQVRRIDWTVGESAPPFYYNMYRKMDGVSTWAEALVLTRDPKKTNAAIRELQGQLDHAFPNARSVVRGIDQGPPVSAPLEVEIYGPDLTTLREYGNLFRERMARIPAVTHTNASILGAPPKVELQVKEEALKYTGFDVASLAANVGAALSGTTSGEILEGTQRLPIRVRLASDNWTGTNALTHLQAPAGFNTESNYIPLSAVSDFKLVPSYSPITRQDGERLNTVQGYLVRGILPEEALKELQADLESDPIELPPGYSIKFGGDANERAEVVGYIMAPLGLIMASLLATMLLTFNSWRLTAVGFLVCLCSMTLSLLAIEIFSYPFGLQALIGVIGSIGVSINAAIIIITALQLDTDAARGEVLSMRNVVMDSSRHIVSTTITTFGGFLPLILDGGQFWPPFAMAIAGGVLLSTLISFYLVPPAFLLVARSSRAAETTEALEVHA</sequence>
<dbReference type="SUPFAM" id="SSF82714">
    <property type="entry name" value="Multidrug efflux transporter AcrB TolC docking domain, DN and DC subdomains"/>
    <property type="match status" value="2"/>
</dbReference>
<dbReference type="InterPro" id="IPR027463">
    <property type="entry name" value="AcrB_DN_DC_subdom"/>
</dbReference>
<dbReference type="Pfam" id="PF00873">
    <property type="entry name" value="ACR_tran"/>
    <property type="match status" value="1"/>
</dbReference>
<dbReference type="PANTHER" id="PTHR32063:SF18">
    <property type="entry name" value="CATION EFFLUX SYSTEM PROTEIN"/>
    <property type="match status" value="1"/>
</dbReference>
<dbReference type="AlphaFoldDB" id="F3L2Y5"/>
<name>F3L2Y5_9GAMM</name>
<dbReference type="InterPro" id="IPR001036">
    <property type="entry name" value="Acrflvin-R"/>
</dbReference>